<dbReference type="EMBL" id="SDMR01000001">
    <property type="protein sequence ID" value="TBT96299.1"/>
    <property type="molecule type" value="Genomic_DNA"/>
</dbReference>
<dbReference type="Proteomes" id="UP000291933">
    <property type="component" value="Unassembled WGS sequence"/>
</dbReference>
<organism evidence="2 3">
    <name type="scientific">Propioniciclava tarda</name>
    <dbReference type="NCBI Taxonomy" id="433330"/>
    <lineage>
        <taxon>Bacteria</taxon>
        <taxon>Bacillati</taxon>
        <taxon>Actinomycetota</taxon>
        <taxon>Actinomycetes</taxon>
        <taxon>Propionibacteriales</taxon>
        <taxon>Propionibacteriaceae</taxon>
        <taxon>Propioniciclava</taxon>
    </lineage>
</organism>
<gene>
    <name evidence="2" type="ORF">ET996_01135</name>
</gene>
<comment type="caution">
    <text evidence="2">The sequence shown here is derived from an EMBL/GenBank/DDBJ whole genome shotgun (WGS) entry which is preliminary data.</text>
</comment>
<sequence length="122" mass="13276">MGTVIDDYISGFEGSAHDKLVAMRNLVRGVAPEASEKIGYGIPTWVLNGNLVHIAGFARHVSLFPGAEPLEVFASELGGYKTSKGTIQFPLDADLPMDLIGRIVEFRAAQQRAKQPARRPKK</sequence>
<proteinExistence type="predicted"/>
<evidence type="ECO:0000259" key="1">
    <source>
        <dbReference type="Pfam" id="PF08818"/>
    </source>
</evidence>
<protein>
    <recommendedName>
        <fullName evidence="1">YdhG-like domain-containing protein</fullName>
    </recommendedName>
</protein>
<dbReference type="Gene3D" id="3.90.1150.200">
    <property type="match status" value="1"/>
</dbReference>
<evidence type="ECO:0000313" key="2">
    <source>
        <dbReference type="EMBL" id="TBT96299.1"/>
    </source>
</evidence>
<dbReference type="AlphaFoldDB" id="A0A4Q9KQU5"/>
<evidence type="ECO:0000313" key="3">
    <source>
        <dbReference type="Proteomes" id="UP000291933"/>
    </source>
</evidence>
<reference evidence="2 3" key="1">
    <citation type="submission" date="2019-01" db="EMBL/GenBank/DDBJ databases">
        <title>Lactibacter flavus gen. nov., sp. nov., a novel bacterium of the family Propionibacteriaceae isolated from raw milk and dairy products.</title>
        <authorList>
            <person name="Huptas C."/>
            <person name="Wenning M."/>
            <person name="Breitenwieser F."/>
            <person name="Doll E."/>
            <person name="Von Neubeck M."/>
            <person name="Busse H.-J."/>
            <person name="Scherer S."/>
        </authorList>
    </citation>
    <scope>NUCLEOTIDE SEQUENCE [LARGE SCALE GENOMIC DNA]</scope>
    <source>
        <strain evidence="2 3">DSM 22130</strain>
    </source>
</reference>
<feature type="domain" description="YdhG-like" evidence="1">
    <location>
        <begin position="18"/>
        <end position="107"/>
    </location>
</feature>
<name>A0A4Q9KQU5_PROTD</name>
<keyword evidence="3" id="KW-1185">Reference proteome</keyword>
<dbReference type="InterPro" id="IPR014922">
    <property type="entry name" value="YdhG-like"/>
</dbReference>
<accession>A0A4Q9KQU5</accession>
<dbReference type="Pfam" id="PF08818">
    <property type="entry name" value="DUF1801"/>
    <property type="match status" value="1"/>
</dbReference>
<dbReference type="OrthoDB" id="3236524at2"/>
<dbReference type="RefSeq" id="WP_131170711.1">
    <property type="nucleotide sequence ID" value="NZ_FXTL01000001.1"/>
</dbReference>
<dbReference type="SUPFAM" id="SSF159888">
    <property type="entry name" value="YdhG-like"/>
    <property type="match status" value="1"/>
</dbReference>